<reference evidence="2" key="1">
    <citation type="journal article" date="2019" name="Int. J. Syst. Evol. Microbiol.">
        <title>The Global Catalogue of Microorganisms (GCM) 10K type strain sequencing project: providing services to taxonomists for standard genome sequencing and annotation.</title>
        <authorList>
            <consortium name="The Broad Institute Genomics Platform"/>
            <consortium name="The Broad Institute Genome Sequencing Center for Infectious Disease"/>
            <person name="Wu L."/>
            <person name="Ma J."/>
        </authorList>
    </citation>
    <scope>NUCLEOTIDE SEQUENCE [LARGE SCALE GENOMIC DNA]</scope>
    <source>
        <strain evidence="2">CCUG 53903</strain>
    </source>
</reference>
<protein>
    <recommendedName>
        <fullName evidence="3">Alpha/beta hydrolase</fullName>
    </recommendedName>
</protein>
<keyword evidence="2" id="KW-1185">Reference proteome</keyword>
<organism evidence="1 2">
    <name type="scientific">Nonomuraea insulae</name>
    <dbReference type="NCBI Taxonomy" id="1616787"/>
    <lineage>
        <taxon>Bacteria</taxon>
        <taxon>Bacillati</taxon>
        <taxon>Actinomycetota</taxon>
        <taxon>Actinomycetes</taxon>
        <taxon>Streptosporangiales</taxon>
        <taxon>Streptosporangiaceae</taxon>
        <taxon>Nonomuraea</taxon>
    </lineage>
</organism>
<dbReference type="RefSeq" id="WP_379512638.1">
    <property type="nucleotide sequence ID" value="NZ_JBHSPA010000006.1"/>
</dbReference>
<comment type="caution">
    <text evidence="1">The sequence shown here is derived from an EMBL/GenBank/DDBJ whole genome shotgun (WGS) entry which is preliminary data.</text>
</comment>
<name>A0ABW1CBN2_9ACTN</name>
<accession>A0ABW1CBN2</accession>
<evidence type="ECO:0000313" key="1">
    <source>
        <dbReference type="EMBL" id="MFC5823100.1"/>
    </source>
</evidence>
<evidence type="ECO:0008006" key="3">
    <source>
        <dbReference type="Google" id="ProtNLM"/>
    </source>
</evidence>
<dbReference type="InterPro" id="IPR029058">
    <property type="entry name" value="AB_hydrolase_fold"/>
</dbReference>
<gene>
    <name evidence="1" type="ORF">ACFPZ3_04450</name>
</gene>
<dbReference type="Gene3D" id="3.40.50.1820">
    <property type="entry name" value="alpha/beta hydrolase"/>
    <property type="match status" value="1"/>
</dbReference>
<sequence>MTTIVFIHGRGQEGMDPKVLLQEWRTALAAGLGTPLDTRSVLPYYGNVLHKVTAEVAKRADVLEPLPAAASEEVPFHPFLPQDVGEIERGLLADMALTAGAPPAVMMGIEDVLSWALARRMLAWVSQHTSVDKEIIKIFLQDVAVYLSHGRQPVLNEVRRFLPASGALVLVSHSLGTVVARDLLVDESVRRRVAFWVTAGSPLGMPTIQRNLLAKGTKHPGVRWLTTYDVNDVVALGHPLATTWGTPLSQVEVENRDSPHAIDHYLRHRTVAAPIGIACR</sequence>
<evidence type="ECO:0000313" key="2">
    <source>
        <dbReference type="Proteomes" id="UP001596058"/>
    </source>
</evidence>
<dbReference type="Proteomes" id="UP001596058">
    <property type="component" value="Unassembled WGS sequence"/>
</dbReference>
<proteinExistence type="predicted"/>
<dbReference type="EMBL" id="JBHSPA010000006">
    <property type="protein sequence ID" value="MFC5823100.1"/>
    <property type="molecule type" value="Genomic_DNA"/>
</dbReference>